<feature type="compositionally biased region" description="Acidic residues" evidence="1">
    <location>
        <begin position="154"/>
        <end position="163"/>
    </location>
</feature>
<dbReference type="Proteomes" id="UP000756921">
    <property type="component" value="Unassembled WGS sequence"/>
</dbReference>
<feature type="region of interest" description="Disordered" evidence="1">
    <location>
        <begin position="123"/>
        <end position="181"/>
    </location>
</feature>
<evidence type="ECO:0000256" key="1">
    <source>
        <dbReference type="SAM" id="MobiDB-lite"/>
    </source>
</evidence>
<dbReference type="EMBL" id="WJXW01000002">
    <property type="protein sequence ID" value="KAF9739323.1"/>
    <property type="molecule type" value="Genomic_DNA"/>
</dbReference>
<name>A0A9P6GPT7_9PLEO</name>
<comment type="caution">
    <text evidence="2">The sequence shown here is derived from an EMBL/GenBank/DDBJ whole genome shotgun (WGS) entry which is preliminary data.</text>
</comment>
<keyword evidence="3" id="KW-1185">Reference proteome</keyword>
<organism evidence="2 3">
    <name type="scientific">Paraphaeosphaeria minitans</name>
    <dbReference type="NCBI Taxonomy" id="565426"/>
    <lineage>
        <taxon>Eukaryota</taxon>
        <taxon>Fungi</taxon>
        <taxon>Dikarya</taxon>
        <taxon>Ascomycota</taxon>
        <taxon>Pezizomycotina</taxon>
        <taxon>Dothideomycetes</taxon>
        <taxon>Pleosporomycetidae</taxon>
        <taxon>Pleosporales</taxon>
        <taxon>Massarineae</taxon>
        <taxon>Didymosphaeriaceae</taxon>
        <taxon>Paraphaeosphaeria</taxon>
    </lineage>
</organism>
<gene>
    <name evidence="2" type="ORF">PMIN01_01957</name>
</gene>
<evidence type="ECO:0000313" key="2">
    <source>
        <dbReference type="EMBL" id="KAF9739323.1"/>
    </source>
</evidence>
<proteinExistence type="predicted"/>
<dbReference type="AlphaFoldDB" id="A0A9P6GPT7"/>
<protein>
    <submittedName>
        <fullName evidence="2">Uncharacterized protein</fullName>
    </submittedName>
</protein>
<evidence type="ECO:0000313" key="3">
    <source>
        <dbReference type="Proteomes" id="UP000756921"/>
    </source>
</evidence>
<reference evidence="2" key="1">
    <citation type="journal article" date="2020" name="Mol. Plant Microbe Interact.">
        <title>Genome Sequence of the Biocontrol Agent Coniothyrium minitans strain Conio (IMI 134523).</title>
        <authorList>
            <person name="Patel D."/>
            <person name="Shittu T.A."/>
            <person name="Baroncelli R."/>
            <person name="Muthumeenakshi S."/>
            <person name="Osborne T.H."/>
            <person name="Janganan T.K."/>
            <person name="Sreenivasaprasad S."/>
        </authorList>
    </citation>
    <scope>NUCLEOTIDE SEQUENCE</scope>
    <source>
        <strain evidence="2">Conio</strain>
    </source>
</reference>
<sequence>MARLTASARKNSKPYIDLATISLHATRNLKEGVLTAIIDSCTAIQAVVITVAKSHILQDTSIISFLDWLGGQSRAPDLRYLEFGGVHHDLSYGRQLDNITLRRPQLEIVYEWNDKAVLIRGSQRTPLSTRQDHGTAISRAGTASADPLPQHDEDVWEDATDSEEERRVARKARKPRKEAREMGRRIRYIGAQRSMSMMMGREIYDFEMQTSFRDGWDYSDDNDEEVDPREKKQMLEVMEGGFGFDD</sequence>
<dbReference type="OrthoDB" id="550575at2759"/>
<accession>A0A9P6GPT7</accession>
<feature type="compositionally biased region" description="Basic residues" evidence="1">
    <location>
        <begin position="168"/>
        <end position="177"/>
    </location>
</feature>